<dbReference type="PANTHER" id="PTHR45719">
    <property type="entry name" value="GLYCOSYLTRANSFERASE"/>
    <property type="match status" value="1"/>
</dbReference>
<keyword evidence="5" id="KW-0325">Glycoprotein</keyword>
<proteinExistence type="predicted"/>
<evidence type="ECO:0000256" key="3">
    <source>
        <dbReference type="ARBA" id="ARBA00022679"/>
    </source>
</evidence>
<organism evidence="7 8">
    <name type="scientific">Spirodela intermedia</name>
    <name type="common">Intermediate duckweed</name>
    <dbReference type="NCBI Taxonomy" id="51605"/>
    <lineage>
        <taxon>Eukaryota</taxon>
        <taxon>Viridiplantae</taxon>
        <taxon>Streptophyta</taxon>
        <taxon>Embryophyta</taxon>
        <taxon>Tracheophyta</taxon>
        <taxon>Spermatophyta</taxon>
        <taxon>Magnoliopsida</taxon>
        <taxon>Liliopsida</taxon>
        <taxon>Araceae</taxon>
        <taxon>Lemnoideae</taxon>
        <taxon>Spirodela</taxon>
    </lineage>
</organism>
<dbReference type="GO" id="GO:0016020">
    <property type="term" value="C:membrane"/>
    <property type="evidence" value="ECO:0007669"/>
    <property type="project" value="UniProtKB-SubCell"/>
</dbReference>
<comment type="subcellular location">
    <subcellularLocation>
        <location evidence="1">Membrane</location>
        <topology evidence="1">Single-pass type II membrane protein</topology>
    </subcellularLocation>
</comment>
<dbReference type="InterPro" id="IPR044610">
    <property type="entry name" value="GLCAT14A/B/C"/>
</dbReference>
<evidence type="ECO:0000256" key="6">
    <source>
        <dbReference type="SAM" id="SignalP"/>
    </source>
</evidence>
<dbReference type="Proteomes" id="UP000663760">
    <property type="component" value="Chromosome 15"/>
</dbReference>
<dbReference type="EMBL" id="LR746278">
    <property type="protein sequence ID" value="CAA7408489.1"/>
    <property type="molecule type" value="Genomic_DNA"/>
</dbReference>
<keyword evidence="3" id="KW-0808">Transferase</keyword>
<accession>A0A7I8LEP6</accession>
<keyword evidence="8" id="KW-1185">Reference proteome</keyword>
<dbReference type="InterPro" id="IPR003406">
    <property type="entry name" value="Glyco_trans_14"/>
</dbReference>
<dbReference type="OrthoDB" id="773653at2759"/>
<keyword evidence="6" id="KW-0732">Signal</keyword>
<evidence type="ECO:0000256" key="4">
    <source>
        <dbReference type="ARBA" id="ARBA00023136"/>
    </source>
</evidence>
<evidence type="ECO:0000256" key="1">
    <source>
        <dbReference type="ARBA" id="ARBA00004606"/>
    </source>
</evidence>
<dbReference type="AlphaFoldDB" id="A0A7I8LEP6"/>
<sequence length="405" mass="45112">MAPAEKWLSTLFAAAVVSFLLLVLSVTSSPSFSTSRRAVPEALAVSMDSRRSAPIPAFAYYISGGRGDRDRVLRLLLAVYHPRNLYLLHLSKDAPDSERAGLATAVRSALPAARAFGNVHVVGNPAAATYMGSSVLAATLHGASALLRLSRGWDWFITLSAADYPLITQDDLLHVFSSAPRYLNFIDHTSDIGWKEYHRVQPIVVDPGIYLARRSQIFYAQERRKTPKSFKFFTGSPWVILSRPFVEFCIFGWDNLPRRLLLYFSNVVIPQEGYFHSVVCNAPDFQNTTVNSDMRFMEWDSPPQMESHHLNSSDFGKIAASGAPFARQFLEGEPVLDEIDARILGRRRGWPVPGGWCSGDGRWWSDRCSSWGDIGKVVPGPRAEKLGVKMKELLAGWRSQASSCR</sequence>
<keyword evidence="4" id="KW-0472">Membrane</keyword>
<dbReference type="Pfam" id="PF02485">
    <property type="entry name" value="Branch"/>
    <property type="match status" value="1"/>
</dbReference>
<name>A0A7I8LEP6_SPIIN</name>
<keyword evidence="2" id="KW-0328">Glycosyltransferase</keyword>
<protein>
    <submittedName>
        <fullName evidence="7">Uncharacterized protein</fullName>
    </submittedName>
</protein>
<feature type="chain" id="PRO_5029681029" evidence="6">
    <location>
        <begin position="29"/>
        <end position="405"/>
    </location>
</feature>
<evidence type="ECO:0000313" key="7">
    <source>
        <dbReference type="EMBL" id="CAA7408489.1"/>
    </source>
</evidence>
<gene>
    <name evidence="7" type="ORF">SI8410_15019167</name>
</gene>
<feature type="signal peptide" evidence="6">
    <location>
        <begin position="1"/>
        <end position="28"/>
    </location>
</feature>
<dbReference type="PANTHER" id="PTHR45719:SF11">
    <property type="entry name" value="OS01G0121800 PROTEIN"/>
    <property type="match status" value="1"/>
</dbReference>
<reference evidence="7" key="1">
    <citation type="submission" date="2020-02" db="EMBL/GenBank/DDBJ databases">
        <authorList>
            <person name="Scholz U."/>
            <person name="Mascher M."/>
            <person name="Fiebig A."/>
        </authorList>
    </citation>
    <scope>NUCLEOTIDE SEQUENCE</scope>
</reference>
<evidence type="ECO:0000313" key="8">
    <source>
        <dbReference type="Proteomes" id="UP000663760"/>
    </source>
</evidence>
<evidence type="ECO:0000256" key="5">
    <source>
        <dbReference type="ARBA" id="ARBA00023180"/>
    </source>
</evidence>
<evidence type="ECO:0000256" key="2">
    <source>
        <dbReference type="ARBA" id="ARBA00022676"/>
    </source>
</evidence>
<dbReference type="GO" id="GO:0015020">
    <property type="term" value="F:glucuronosyltransferase activity"/>
    <property type="evidence" value="ECO:0007669"/>
    <property type="project" value="InterPro"/>
</dbReference>